<dbReference type="Pfam" id="PF09339">
    <property type="entry name" value="HTH_IclR"/>
    <property type="match status" value="1"/>
</dbReference>
<evidence type="ECO:0000259" key="5">
    <source>
        <dbReference type="PROSITE" id="PS51078"/>
    </source>
</evidence>
<accession>A1WKF8</accession>
<dbReference type="Gene3D" id="1.10.10.10">
    <property type="entry name" value="Winged helix-like DNA-binding domain superfamily/Winged helix DNA-binding domain"/>
    <property type="match status" value="1"/>
</dbReference>
<dbReference type="InterPro" id="IPR050707">
    <property type="entry name" value="HTH_MetabolicPath_Reg"/>
</dbReference>
<dbReference type="AlphaFoldDB" id="A1WKF8"/>
<dbReference type="InterPro" id="IPR029016">
    <property type="entry name" value="GAF-like_dom_sf"/>
</dbReference>
<keyword evidence="2" id="KW-0238">DNA-binding</keyword>
<dbReference type="RefSeq" id="WP_011810118.1">
    <property type="nucleotide sequence ID" value="NC_008786.1"/>
</dbReference>
<reference evidence="7" key="1">
    <citation type="submission" date="2006-12" db="EMBL/GenBank/DDBJ databases">
        <title>Complete sequence of chromosome 1 of Verminephrobacter eiseniae EF01-2.</title>
        <authorList>
            <person name="Copeland A."/>
            <person name="Lucas S."/>
            <person name="Lapidus A."/>
            <person name="Barry K."/>
            <person name="Detter J.C."/>
            <person name="Glavina del Rio T."/>
            <person name="Dalin E."/>
            <person name="Tice H."/>
            <person name="Pitluck S."/>
            <person name="Chertkov O."/>
            <person name="Brettin T."/>
            <person name="Bruce D."/>
            <person name="Han C."/>
            <person name="Tapia R."/>
            <person name="Gilna P."/>
            <person name="Schmutz J."/>
            <person name="Larimer F."/>
            <person name="Land M."/>
            <person name="Hauser L."/>
            <person name="Kyrpides N."/>
            <person name="Kim E."/>
            <person name="Stahl D."/>
            <person name="Richardson P."/>
        </authorList>
    </citation>
    <scope>NUCLEOTIDE SEQUENCE [LARGE SCALE GENOMIC DNA]</scope>
    <source>
        <strain evidence="7">EF01-2</strain>
    </source>
</reference>
<dbReference type="OrthoDB" id="9807558at2"/>
<evidence type="ECO:0000256" key="2">
    <source>
        <dbReference type="ARBA" id="ARBA00023125"/>
    </source>
</evidence>
<keyword evidence="7" id="KW-1185">Reference proteome</keyword>
<dbReference type="EMBL" id="CP000542">
    <property type="protein sequence ID" value="ABM58115.1"/>
    <property type="molecule type" value="Genomic_DNA"/>
</dbReference>
<dbReference type="Proteomes" id="UP000000374">
    <property type="component" value="Chromosome"/>
</dbReference>
<gene>
    <name evidence="6" type="ordered locus">Veis_2369</name>
</gene>
<dbReference type="Gene3D" id="3.30.450.40">
    <property type="match status" value="1"/>
</dbReference>
<dbReference type="InterPro" id="IPR014757">
    <property type="entry name" value="Tscrpt_reg_IclR_C"/>
</dbReference>
<dbReference type="SUPFAM" id="SSF55781">
    <property type="entry name" value="GAF domain-like"/>
    <property type="match status" value="1"/>
</dbReference>
<proteinExistence type="predicted"/>
<dbReference type="PROSITE" id="PS51077">
    <property type="entry name" value="HTH_ICLR"/>
    <property type="match status" value="1"/>
</dbReference>
<evidence type="ECO:0000259" key="4">
    <source>
        <dbReference type="PROSITE" id="PS51077"/>
    </source>
</evidence>
<dbReference type="eggNOG" id="COG1414">
    <property type="taxonomic scope" value="Bacteria"/>
</dbReference>
<dbReference type="PROSITE" id="PS51078">
    <property type="entry name" value="ICLR_ED"/>
    <property type="match status" value="1"/>
</dbReference>
<dbReference type="SUPFAM" id="SSF46785">
    <property type="entry name" value="Winged helix' DNA-binding domain"/>
    <property type="match status" value="1"/>
</dbReference>
<evidence type="ECO:0000313" key="6">
    <source>
        <dbReference type="EMBL" id="ABM58115.1"/>
    </source>
</evidence>
<dbReference type="KEGG" id="vei:Veis_2369"/>
<dbReference type="PANTHER" id="PTHR30136:SF34">
    <property type="entry name" value="TRANSCRIPTIONAL REGULATOR"/>
    <property type="match status" value="1"/>
</dbReference>
<evidence type="ECO:0000256" key="3">
    <source>
        <dbReference type="ARBA" id="ARBA00023163"/>
    </source>
</evidence>
<dbReference type="Pfam" id="PF01614">
    <property type="entry name" value="IclR_C"/>
    <property type="match status" value="1"/>
</dbReference>
<dbReference type="SMART" id="SM00346">
    <property type="entry name" value="HTH_ICLR"/>
    <property type="match status" value="1"/>
</dbReference>
<keyword evidence="3" id="KW-0804">Transcription</keyword>
<dbReference type="GeneID" id="76460931"/>
<feature type="domain" description="HTH iclR-type" evidence="4">
    <location>
        <begin position="42"/>
        <end position="104"/>
    </location>
</feature>
<name>A1WKF8_VEREI</name>
<keyword evidence="1" id="KW-0805">Transcription regulation</keyword>
<dbReference type="STRING" id="391735.Veis_2369"/>
<dbReference type="InterPro" id="IPR036388">
    <property type="entry name" value="WH-like_DNA-bd_sf"/>
</dbReference>
<dbReference type="HOGENOM" id="CLU_062618_0_1_4"/>
<evidence type="ECO:0000256" key="1">
    <source>
        <dbReference type="ARBA" id="ARBA00023015"/>
    </source>
</evidence>
<protein>
    <submittedName>
        <fullName evidence="6">Transcriptional regulator, IclR family</fullName>
    </submittedName>
</protein>
<dbReference type="InterPro" id="IPR005471">
    <property type="entry name" value="Tscrpt_reg_IclR_N"/>
</dbReference>
<evidence type="ECO:0000313" key="7">
    <source>
        <dbReference type="Proteomes" id="UP000000374"/>
    </source>
</evidence>
<dbReference type="GO" id="GO:0003677">
    <property type="term" value="F:DNA binding"/>
    <property type="evidence" value="ECO:0007669"/>
    <property type="project" value="UniProtKB-KW"/>
</dbReference>
<dbReference type="PANTHER" id="PTHR30136">
    <property type="entry name" value="HELIX-TURN-HELIX TRANSCRIPTIONAL REGULATOR, ICLR FAMILY"/>
    <property type="match status" value="1"/>
</dbReference>
<dbReference type="GO" id="GO:0045892">
    <property type="term" value="P:negative regulation of DNA-templated transcription"/>
    <property type="evidence" value="ECO:0007669"/>
    <property type="project" value="TreeGrafter"/>
</dbReference>
<feature type="domain" description="IclR-ED" evidence="5">
    <location>
        <begin position="105"/>
        <end position="287"/>
    </location>
</feature>
<organism evidence="6 7">
    <name type="scientific">Verminephrobacter eiseniae (strain EF01-2)</name>
    <dbReference type="NCBI Taxonomy" id="391735"/>
    <lineage>
        <taxon>Bacteria</taxon>
        <taxon>Pseudomonadati</taxon>
        <taxon>Pseudomonadota</taxon>
        <taxon>Betaproteobacteria</taxon>
        <taxon>Burkholderiales</taxon>
        <taxon>Comamonadaceae</taxon>
        <taxon>Verminephrobacter</taxon>
    </lineage>
</organism>
<dbReference type="GO" id="GO:0003700">
    <property type="term" value="F:DNA-binding transcription factor activity"/>
    <property type="evidence" value="ECO:0007669"/>
    <property type="project" value="TreeGrafter"/>
</dbReference>
<dbReference type="InterPro" id="IPR036390">
    <property type="entry name" value="WH_DNA-bd_sf"/>
</dbReference>
<sequence length="287" mass="31198">MDNFAALSGGILRNIVATKSSAENPPSAKPPAKPQARSSLFVGSTEKAFQVLEAFNGQHRHMSMAEIARNAELDRSATQRLVYTLEKLGYLRRIPDSLRYGLSSKVLRLSYHYLRSSDLIERASPYLLDISRSLGETANLHELDGHEVVFLARFPGRHLVNIDFAVGYRLPAVFTASGRAILSKLDDAQRRAVIAATPLRPVTADTETDPQVLLSLVQEAAHKGYSLAMNQTMAGDIAVAAAITDDQGLPVGAINVSVPTTRWTVEKAQDQLVAHVLLAATSISKSR</sequence>